<keyword evidence="13" id="KW-1185">Reference proteome</keyword>
<evidence type="ECO:0000256" key="7">
    <source>
        <dbReference type="ARBA" id="ARBA00023157"/>
    </source>
</evidence>
<keyword evidence="6 10" id="KW-0732">Signal</keyword>
<comment type="caution">
    <text evidence="9">Lacks conserved residue(s) required for the propagation of feature annotation.</text>
</comment>
<feature type="binding site" description="axial binding residue" evidence="9">
    <location>
        <position position="46"/>
    </location>
    <ligand>
        <name>heme</name>
        <dbReference type="ChEBI" id="CHEBI:30413"/>
    </ligand>
    <ligandPart>
        <name>Fe</name>
        <dbReference type="ChEBI" id="CHEBI:18248"/>
    </ligandPart>
</feature>
<evidence type="ECO:0000256" key="8">
    <source>
        <dbReference type="ARBA" id="ARBA00023288"/>
    </source>
</evidence>
<feature type="chain" id="PRO_5042016327" description="CFEM domain-containing protein" evidence="10">
    <location>
        <begin position="18"/>
        <end position="92"/>
    </location>
</feature>
<gene>
    <name evidence="12" type="ORF">B0T20DRAFT_243899</name>
</gene>
<feature type="signal peptide" evidence="10">
    <location>
        <begin position="1"/>
        <end position="17"/>
    </location>
</feature>
<evidence type="ECO:0000256" key="10">
    <source>
        <dbReference type="SAM" id="SignalP"/>
    </source>
</evidence>
<keyword evidence="4" id="KW-0964">Secreted</keyword>
<comment type="subcellular location">
    <subcellularLocation>
        <location evidence="1">Membrane</location>
        <topology evidence="1">Lipid-anchor</topology>
        <topology evidence="1">GPI-anchor</topology>
    </subcellularLocation>
    <subcellularLocation>
        <location evidence="2">Secreted</location>
    </subcellularLocation>
</comment>
<evidence type="ECO:0000313" key="12">
    <source>
        <dbReference type="EMBL" id="KAK3396838.1"/>
    </source>
</evidence>
<protein>
    <recommendedName>
        <fullName evidence="11">CFEM domain-containing protein</fullName>
    </recommendedName>
</protein>
<evidence type="ECO:0000256" key="6">
    <source>
        <dbReference type="ARBA" id="ARBA00022729"/>
    </source>
</evidence>
<dbReference type="AlphaFoldDB" id="A0AAE0PBI5"/>
<keyword evidence="9" id="KW-0408">Iron</keyword>
<proteinExistence type="inferred from homology"/>
<dbReference type="GO" id="GO:0046872">
    <property type="term" value="F:metal ion binding"/>
    <property type="evidence" value="ECO:0007669"/>
    <property type="project" value="UniProtKB-UniRule"/>
</dbReference>
<feature type="disulfide bond" evidence="9">
    <location>
        <begin position="42"/>
        <end position="49"/>
    </location>
</feature>
<evidence type="ECO:0000259" key="11">
    <source>
        <dbReference type="PROSITE" id="PS52012"/>
    </source>
</evidence>
<reference evidence="12" key="1">
    <citation type="journal article" date="2023" name="Mol. Phylogenet. Evol.">
        <title>Genome-scale phylogeny and comparative genomics of the fungal order Sordariales.</title>
        <authorList>
            <person name="Hensen N."/>
            <person name="Bonometti L."/>
            <person name="Westerberg I."/>
            <person name="Brannstrom I.O."/>
            <person name="Guillou S."/>
            <person name="Cros-Aarteil S."/>
            <person name="Calhoun S."/>
            <person name="Haridas S."/>
            <person name="Kuo A."/>
            <person name="Mondo S."/>
            <person name="Pangilinan J."/>
            <person name="Riley R."/>
            <person name="LaButti K."/>
            <person name="Andreopoulos B."/>
            <person name="Lipzen A."/>
            <person name="Chen C."/>
            <person name="Yan M."/>
            <person name="Daum C."/>
            <person name="Ng V."/>
            <person name="Clum A."/>
            <person name="Steindorff A."/>
            <person name="Ohm R.A."/>
            <person name="Martin F."/>
            <person name="Silar P."/>
            <person name="Natvig D.O."/>
            <person name="Lalanne C."/>
            <person name="Gautier V."/>
            <person name="Ament-Velasquez S.L."/>
            <person name="Kruys A."/>
            <person name="Hutchinson M.I."/>
            <person name="Powell A.J."/>
            <person name="Barry K."/>
            <person name="Miller A.N."/>
            <person name="Grigoriev I.V."/>
            <person name="Debuchy R."/>
            <person name="Gladieux P."/>
            <person name="Hiltunen Thoren M."/>
            <person name="Johannesson H."/>
        </authorList>
    </citation>
    <scope>NUCLEOTIDE SEQUENCE</scope>
    <source>
        <strain evidence="12">FGSC 1904</strain>
    </source>
</reference>
<name>A0AAE0PBI5_SORBR</name>
<accession>A0AAE0PBI5</accession>
<keyword evidence="5" id="KW-0336">GPI-anchor</keyword>
<feature type="domain" description="CFEM" evidence="11">
    <location>
        <begin position="1"/>
        <end position="92"/>
    </location>
</feature>
<evidence type="ECO:0000256" key="4">
    <source>
        <dbReference type="ARBA" id="ARBA00022525"/>
    </source>
</evidence>
<keyword evidence="8" id="KW-0449">Lipoprotein</keyword>
<dbReference type="SMART" id="SM00747">
    <property type="entry name" value="CFEM"/>
    <property type="match status" value="1"/>
</dbReference>
<keyword evidence="7 9" id="KW-1015">Disulfide bond</keyword>
<evidence type="ECO:0000256" key="3">
    <source>
        <dbReference type="ARBA" id="ARBA00010031"/>
    </source>
</evidence>
<keyword evidence="5" id="KW-0472">Membrane</keyword>
<keyword evidence="9" id="KW-0349">Heme</keyword>
<dbReference type="GO" id="GO:0098552">
    <property type="term" value="C:side of membrane"/>
    <property type="evidence" value="ECO:0007669"/>
    <property type="project" value="UniProtKB-KW"/>
</dbReference>
<evidence type="ECO:0000256" key="5">
    <source>
        <dbReference type="ARBA" id="ARBA00022622"/>
    </source>
</evidence>
<comment type="caution">
    <text evidence="12">The sequence shown here is derived from an EMBL/GenBank/DDBJ whole genome shotgun (WGS) entry which is preliminary data.</text>
</comment>
<evidence type="ECO:0000256" key="9">
    <source>
        <dbReference type="PROSITE-ProRule" id="PRU01356"/>
    </source>
</evidence>
<dbReference type="InterPro" id="IPR008427">
    <property type="entry name" value="Extracellular_membr_CFEM_dom"/>
</dbReference>
<reference evidence="12" key="2">
    <citation type="submission" date="2023-07" db="EMBL/GenBank/DDBJ databases">
        <authorList>
            <consortium name="Lawrence Berkeley National Laboratory"/>
            <person name="Haridas S."/>
            <person name="Hensen N."/>
            <person name="Bonometti L."/>
            <person name="Westerberg I."/>
            <person name="Brannstrom I.O."/>
            <person name="Guillou S."/>
            <person name="Cros-Aarteil S."/>
            <person name="Calhoun S."/>
            <person name="Kuo A."/>
            <person name="Mondo S."/>
            <person name="Pangilinan J."/>
            <person name="Riley R."/>
            <person name="LaButti K."/>
            <person name="Andreopoulos B."/>
            <person name="Lipzen A."/>
            <person name="Chen C."/>
            <person name="Yanf M."/>
            <person name="Daum C."/>
            <person name="Ng V."/>
            <person name="Clum A."/>
            <person name="Steindorff A."/>
            <person name="Ohm R."/>
            <person name="Martin F."/>
            <person name="Silar P."/>
            <person name="Natvig D."/>
            <person name="Lalanne C."/>
            <person name="Gautier V."/>
            <person name="Ament-velasquez S.L."/>
            <person name="Kruys A."/>
            <person name="Hutchinson M.I."/>
            <person name="Powell A.J."/>
            <person name="Barry K."/>
            <person name="Miller A.N."/>
            <person name="Grigoriev I.V."/>
            <person name="Debuchy R."/>
            <person name="Gladieux P."/>
            <person name="Thoren M.H."/>
            <person name="Johannesson H."/>
        </authorList>
    </citation>
    <scope>NUCLEOTIDE SEQUENCE</scope>
    <source>
        <strain evidence="12">FGSC 1904</strain>
    </source>
</reference>
<evidence type="ECO:0000313" key="13">
    <source>
        <dbReference type="Proteomes" id="UP001281003"/>
    </source>
</evidence>
<organism evidence="12 13">
    <name type="scientific">Sordaria brevicollis</name>
    <dbReference type="NCBI Taxonomy" id="83679"/>
    <lineage>
        <taxon>Eukaryota</taxon>
        <taxon>Fungi</taxon>
        <taxon>Dikarya</taxon>
        <taxon>Ascomycota</taxon>
        <taxon>Pezizomycotina</taxon>
        <taxon>Sordariomycetes</taxon>
        <taxon>Sordariomycetidae</taxon>
        <taxon>Sordariales</taxon>
        <taxon>Sordariaceae</taxon>
        <taxon>Sordaria</taxon>
    </lineage>
</organism>
<keyword evidence="9" id="KW-0479">Metal-binding</keyword>
<sequence length="92" mass="9294">MQFFLTLISLAAGLVAAQDPSTDIPACAQPCIAEAVSSATDCSDTDYACWCANKDAIVSAGTACVLSDCGADVAINDVLPAIDAFCAKVESS</sequence>
<evidence type="ECO:0000256" key="1">
    <source>
        <dbReference type="ARBA" id="ARBA00004589"/>
    </source>
</evidence>
<comment type="similarity">
    <text evidence="3">Belongs to the RBT5 family.</text>
</comment>
<evidence type="ECO:0000256" key="2">
    <source>
        <dbReference type="ARBA" id="ARBA00004613"/>
    </source>
</evidence>
<dbReference type="GO" id="GO:0005576">
    <property type="term" value="C:extracellular region"/>
    <property type="evidence" value="ECO:0007669"/>
    <property type="project" value="UniProtKB-SubCell"/>
</dbReference>
<dbReference type="EMBL" id="JAUTDP010000008">
    <property type="protein sequence ID" value="KAK3396838.1"/>
    <property type="molecule type" value="Genomic_DNA"/>
</dbReference>
<dbReference type="Proteomes" id="UP001281003">
    <property type="component" value="Unassembled WGS sequence"/>
</dbReference>
<dbReference type="Pfam" id="PF05730">
    <property type="entry name" value="CFEM"/>
    <property type="match status" value="1"/>
</dbReference>
<keyword evidence="5" id="KW-0325">Glycoprotein</keyword>
<dbReference type="PROSITE" id="PS52012">
    <property type="entry name" value="CFEM"/>
    <property type="match status" value="1"/>
</dbReference>